<dbReference type="GO" id="GO:0004553">
    <property type="term" value="F:hydrolase activity, hydrolyzing O-glycosyl compounds"/>
    <property type="evidence" value="ECO:0007669"/>
    <property type="project" value="InterPro"/>
</dbReference>
<dbReference type="EMBL" id="NPEF01000005">
    <property type="protein sequence ID" value="PJZ94762.1"/>
    <property type="molecule type" value="Genomic_DNA"/>
</dbReference>
<dbReference type="InterPro" id="IPR010502">
    <property type="entry name" value="Carb-bd_dom_fam9"/>
</dbReference>
<dbReference type="AlphaFoldDB" id="A0A2N0BDX6"/>
<reference evidence="3" key="1">
    <citation type="submission" date="2017-07" db="EMBL/GenBank/DDBJ databases">
        <title>Leptospira spp. isolated from tropical soils.</title>
        <authorList>
            <person name="Thibeaux R."/>
            <person name="Iraola G."/>
            <person name="Ferres I."/>
            <person name="Bierque E."/>
            <person name="Girault D."/>
            <person name="Soupe-Gilbert M.-E."/>
            <person name="Picardeau M."/>
            <person name="Goarant C."/>
        </authorList>
    </citation>
    <scope>NUCLEOTIDE SEQUENCE [LARGE SCALE GENOMIC DNA]</scope>
    <source>
        <strain evidence="3">ATI7-C-A5</strain>
    </source>
</reference>
<dbReference type="OrthoDB" id="86940at2"/>
<name>A0A2N0BDX6_9LEPT</name>
<dbReference type="SUPFAM" id="SSF49344">
    <property type="entry name" value="CBD9-like"/>
    <property type="match status" value="1"/>
</dbReference>
<keyword evidence="4" id="KW-1185">Reference proteome</keyword>
<dbReference type="GO" id="GO:0016052">
    <property type="term" value="P:carbohydrate catabolic process"/>
    <property type="evidence" value="ECO:0007669"/>
    <property type="project" value="InterPro"/>
</dbReference>
<evidence type="ECO:0000259" key="1">
    <source>
        <dbReference type="Pfam" id="PF06452"/>
    </source>
</evidence>
<comment type="caution">
    <text evidence="3">The sequence shown here is derived from an EMBL/GenBank/DDBJ whole genome shotgun (WGS) entry which is preliminary data.</text>
</comment>
<dbReference type="Proteomes" id="UP000232122">
    <property type="component" value="Unassembled WGS sequence"/>
</dbReference>
<proteinExistence type="predicted"/>
<reference evidence="2 4" key="2">
    <citation type="journal article" date="2018" name="Microb. Genom.">
        <title>Deciphering the unexplored Leptospira diversity from soils uncovers genomic evolution to virulence.</title>
        <authorList>
            <person name="Thibeaux R."/>
            <person name="Iraola G."/>
            <person name="Ferres I."/>
            <person name="Bierque E."/>
            <person name="Girault D."/>
            <person name="Soupe-Gilbert M.E."/>
            <person name="Picardeau M."/>
            <person name="Goarant C."/>
        </authorList>
    </citation>
    <scope>NUCLEOTIDE SEQUENCE [LARGE SCALE GENOMIC DNA]</scope>
    <source>
        <strain evidence="2 4">ATI7-C-A5</strain>
    </source>
</reference>
<organism evidence="3">
    <name type="scientific">Leptospira ellisii</name>
    <dbReference type="NCBI Taxonomy" id="2023197"/>
    <lineage>
        <taxon>Bacteria</taxon>
        <taxon>Pseudomonadati</taxon>
        <taxon>Spirochaetota</taxon>
        <taxon>Spirochaetia</taxon>
        <taxon>Leptospirales</taxon>
        <taxon>Leptospiraceae</taxon>
        <taxon>Leptospira</taxon>
    </lineage>
</organism>
<feature type="domain" description="Carbohydrate-binding" evidence="1">
    <location>
        <begin position="261"/>
        <end position="430"/>
    </location>
</feature>
<dbReference type="Pfam" id="PF06452">
    <property type="entry name" value="CBM9_1"/>
    <property type="match status" value="1"/>
</dbReference>
<dbReference type="EMBL" id="NPEF02000008">
    <property type="protein sequence ID" value="MDV6235497.1"/>
    <property type="molecule type" value="Genomic_DNA"/>
</dbReference>
<evidence type="ECO:0000313" key="3">
    <source>
        <dbReference type="EMBL" id="PJZ94762.1"/>
    </source>
</evidence>
<reference evidence="2" key="3">
    <citation type="submission" date="2023-10" db="EMBL/GenBank/DDBJ databases">
        <authorList>
            <person name="Picardeau M."/>
            <person name="Thibeaux R."/>
        </authorList>
    </citation>
    <scope>NUCLEOTIDE SEQUENCE</scope>
    <source>
        <strain evidence="2">ATI7-C-A5</strain>
    </source>
</reference>
<gene>
    <name evidence="2" type="ORF">CH379_007650</name>
    <name evidence="3" type="ORF">CH379_01085</name>
</gene>
<dbReference type="Gene3D" id="2.60.40.1190">
    <property type="match status" value="1"/>
</dbReference>
<dbReference type="RefSeq" id="WP_100764493.1">
    <property type="nucleotide sequence ID" value="NZ_NPEF02000008.1"/>
</dbReference>
<evidence type="ECO:0000313" key="4">
    <source>
        <dbReference type="Proteomes" id="UP000232122"/>
    </source>
</evidence>
<protein>
    <submittedName>
        <fullName evidence="2">Sugar-binding protein</fullName>
    </submittedName>
</protein>
<dbReference type="GO" id="GO:0030246">
    <property type="term" value="F:carbohydrate binding"/>
    <property type="evidence" value="ECO:0007669"/>
    <property type="project" value="InterPro"/>
</dbReference>
<accession>A0A2N0BDX6</accession>
<sequence>MTRIDKSKHALLFALTFLAIGVLFSQENTIDLKAIEKKISERLGEKGIAFPFELGKGEESCGSDFDSDGIQDFASTVRFTGSPKDESENFRDQDGFLSLFFGDGKRGIRSDVLLPIVPCDSCGGVYGRPEVALQCKGATVKVQSYGGSNWRWANSEILRWKSGNWQWIGSDSYSYHTYFGDGIKTSLNRINLDANREYEGRSNPEIPELPSRGPIRFKKIVSFRSNGDSEKDSKEEDTPALPFSIETPDWISDKKPDWKGAADLSFKIASRWDPQRLFLNVEVADDSILACSEGKTDCDSIEIILDSDPSLLDIGPDGGLRKTPGKRWAKIVLPVRNEEGKWKFDAKSSAKDRINVKFVKTKSGYTISCGIPWSRWIENPRTNPPRVGSVFLATVSVLDFDFPGDKGKTMSSSEIRGKDPFTFGELELSEKPYSLGGYRKGE</sequence>
<evidence type="ECO:0000313" key="2">
    <source>
        <dbReference type="EMBL" id="MDV6235497.1"/>
    </source>
</evidence>